<evidence type="ECO:0000256" key="1">
    <source>
        <dbReference type="ARBA" id="ARBA00004141"/>
    </source>
</evidence>
<dbReference type="GO" id="GO:0034625">
    <property type="term" value="P:fatty acid elongation, monounsaturated fatty acid"/>
    <property type="evidence" value="ECO:0007669"/>
    <property type="project" value="TreeGrafter"/>
</dbReference>
<comment type="catalytic activity">
    <reaction evidence="11">
        <text>a very-long-chain acyl-CoA + malonyl-CoA + H(+) = a very-long-chain 3-oxoacyl-CoA + CO2 + CoA</text>
        <dbReference type="Rhea" id="RHEA:32727"/>
        <dbReference type="ChEBI" id="CHEBI:15378"/>
        <dbReference type="ChEBI" id="CHEBI:16526"/>
        <dbReference type="ChEBI" id="CHEBI:57287"/>
        <dbReference type="ChEBI" id="CHEBI:57384"/>
        <dbReference type="ChEBI" id="CHEBI:90725"/>
        <dbReference type="ChEBI" id="CHEBI:90736"/>
        <dbReference type="EC" id="2.3.1.199"/>
    </reaction>
</comment>
<dbReference type="STRING" id="53326.A0A016VGX5"/>
<name>A0A016VGX5_9BILA</name>
<keyword evidence="9 11" id="KW-0472">Membrane</keyword>
<evidence type="ECO:0000313" key="13">
    <source>
        <dbReference type="Proteomes" id="UP000024635"/>
    </source>
</evidence>
<dbReference type="PANTHER" id="PTHR11157:SF156">
    <property type="entry name" value="FATTY ACID ELONGATION PROTEIN 4-RELATED"/>
    <property type="match status" value="1"/>
</dbReference>
<dbReference type="AlphaFoldDB" id="A0A016VGX5"/>
<comment type="pathway">
    <text evidence="2">Lipid metabolism; fatty acid biosynthesis.</text>
</comment>
<evidence type="ECO:0000256" key="4">
    <source>
        <dbReference type="ARBA" id="ARBA00022679"/>
    </source>
</evidence>
<dbReference type="PROSITE" id="PS01188">
    <property type="entry name" value="ELO"/>
    <property type="match status" value="1"/>
</dbReference>
<dbReference type="GO" id="GO:0005789">
    <property type="term" value="C:endoplasmic reticulum membrane"/>
    <property type="evidence" value="ECO:0007669"/>
    <property type="project" value="TreeGrafter"/>
</dbReference>
<keyword evidence="7 11" id="KW-1133">Transmembrane helix</keyword>
<feature type="transmembrane region" description="Helical" evidence="11">
    <location>
        <begin position="220"/>
        <end position="241"/>
    </location>
</feature>
<dbReference type="GO" id="GO:0042761">
    <property type="term" value="P:very long-chain fatty acid biosynthetic process"/>
    <property type="evidence" value="ECO:0007669"/>
    <property type="project" value="TreeGrafter"/>
</dbReference>
<dbReference type="OrthoDB" id="10259681at2759"/>
<dbReference type="InterPro" id="IPR030457">
    <property type="entry name" value="ELO_CS"/>
</dbReference>
<evidence type="ECO:0000256" key="2">
    <source>
        <dbReference type="ARBA" id="ARBA00005194"/>
    </source>
</evidence>
<evidence type="ECO:0000256" key="7">
    <source>
        <dbReference type="ARBA" id="ARBA00022989"/>
    </source>
</evidence>
<gene>
    <name evidence="12" type="primary">Acey_s0011.g1502</name>
    <name evidence="12" type="ORF">Y032_0011g1502</name>
</gene>
<keyword evidence="13" id="KW-1185">Reference proteome</keyword>
<comment type="similarity">
    <text evidence="11">Belongs to the ELO family.</text>
</comment>
<comment type="subcellular location">
    <subcellularLocation>
        <location evidence="1">Membrane</location>
        <topology evidence="1">Multi-pass membrane protein</topology>
    </subcellularLocation>
</comment>
<dbReference type="UniPathway" id="UPA00094"/>
<feature type="transmembrane region" description="Helical" evidence="11">
    <location>
        <begin position="164"/>
        <end position="182"/>
    </location>
</feature>
<evidence type="ECO:0000256" key="3">
    <source>
        <dbReference type="ARBA" id="ARBA00022516"/>
    </source>
</evidence>
<dbReference type="Pfam" id="PF01151">
    <property type="entry name" value="ELO"/>
    <property type="match status" value="1"/>
</dbReference>
<dbReference type="EMBL" id="JARK01001347">
    <property type="protein sequence ID" value="EYC25998.1"/>
    <property type="molecule type" value="Genomic_DNA"/>
</dbReference>
<dbReference type="GO" id="GO:0034626">
    <property type="term" value="P:fatty acid elongation, polyunsaturated fatty acid"/>
    <property type="evidence" value="ECO:0007669"/>
    <property type="project" value="TreeGrafter"/>
</dbReference>
<dbReference type="GO" id="GO:0009922">
    <property type="term" value="F:fatty acid elongase activity"/>
    <property type="evidence" value="ECO:0007669"/>
    <property type="project" value="UniProtKB-EC"/>
</dbReference>
<feature type="transmembrane region" description="Helical" evidence="11">
    <location>
        <begin position="134"/>
        <end position="157"/>
    </location>
</feature>
<evidence type="ECO:0000256" key="11">
    <source>
        <dbReference type="RuleBase" id="RU361115"/>
    </source>
</evidence>
<keyword evidence="5 11" id="KW-0812">Transmembrane</keyword>
<dbReference type="InterPro" id="IPR002076">
    <property type="entry name" value="ELO_fam"/>
</dbReference>
<feature type="transmembrane region" description="Helical" evidence="11">
    <location>
        <begin position="256"/>
        <end position="277"/>
    </location>
</feature>
<comment type="caution">
    <text evidence="12">The sequence shown here is derived from an EMBL/GenBank/DDBJ whole genome shotgun (WGS) entry which is preliminary data.</text>
</comment>
<proteinExistence type="inferred from homology"/>
<dbReference type="GO" id="GO:0030148">
    <property type="term" value="P:sphingolipid biosynthetic process"/>
    <property type="evidence" value="ECO:0007669"/>
    <property type="project" value="TreeGrafter"/>
</dbReference>
<keyword evidence="4 11" id="KW-0808">Transferase</keyword>
<sequence length="291" mass="34172">MDFIRELNTFEVYHKNTSVAYALPPYENAYRYKYALPMERLNCIRWWTVEVFQRHWYHGITISFLYFFTIKAIQKAMEKRKAFSLRTTLFLWNASLAAFSIVGLVRFSEDIFQTIYNHGLLKSLCLPSRTDDVAAFWILAFTLSKVVELGDTLFIVLRKKRLIFLHYYHHAAVLIYALHSAAEHSNPGRTFVFMNYLAHSCMYTYYALATFGRLPRWVSMSVTTVQTVQMLAGVTITFVVYKVKTESWMPCQQSMGNLYLAMILYATFAVLFLQFFYRAYIVKSLKKSKTE</sequence>
<dbReference type="GO" id="GO:0019367">
    <property type="term" value="P:fatty acid elongation, saturated fatty acid"/>
    <property type="evidence" value="ECO:0007669"/>
    <property type="project" value="TreeGrafter"/>
</dbReference>
<dbReference type="PANTHER" id="PTHR11157">
    <property type="entry name" value="FATTY ACID ACYL TRANSFERASE-RELATED"/>
    <property type="match status" value="1"/>
</dbReference>
<feature type="transmembrane region" description="Helical" evidence="11">
    <location>
        <begin position="85"/>
        <end position="107"/>
    </location>
</feature>
<evidence type="ECO:0000256" key="8">
    <source>
        <dbReference type="ARBA" id="ARBA00023098"/>
    </source>
</evidence>
<keyword evidence="3 11" id="KW-0444">Lipid biosynthesis</keyword>
<keyword evidence="6 11" id="KW-0276">Fatty acid metabolism</keyword>
<keyword evidence="8 11" id="KW-0443">Lipid metabolism</keyword>
<dbReference type="EC" id="2.3.1.199" evidence="11"/>
<evidence type="ECO:0000256" key="5">
    <source>
        <dbReference type="ARBA" id="ARBA00022692"/>
    </source>
</evidence>
<feature type="transmembrane region" description="Helical" evidence="11">
    <location>
        <begin position="188"/>
        <end position="208"/>
    </location>
</feature>
<evidence type="ECO:0000256" key="9">
    <source>
        <dbReference type="ARBA" id="ARBA00023136"/>
    </source>
</evidence>
<evidence type="ECO:0000256" key="10">
    <source>
        <dbReference type="ARBA" id="ARBA00023160"/>
    </source>
</evidence>
<evidence type="ECO:0000256" key="6">
    <source>
        <dbReference type="ARBA" id="ARBA00022832"/>
    </source>
</evidence>
<dbReference type="Proteomes" id="UP000024635">
    <property type="component" value="Unassembled WGS sequence"/>
</dbReference>
<protein>
    <recommendedName>
        <fullName evidence="11">Elongation of very long chain fatty acids protein</fullName>
        <ecNumber evidence="11">2.3.1.199</ecNumber>
    </recommendedName>
    <alternativeName>
        <fullName evidence="11">Very-long-chain 3-oxoacyl-CoA synthase</fullName>
    </alternativeName>
</protein>
<reference evidence="13" key="1">
    <citation type="journal article" date="2015" name="Nat. Genet.">
        <title>The genome and transcriptome of the zoonotic hookworm Ancylostoma ceylanicum identify infection-specific gene families.</title>
        <authorList>
            <person name="Schwarz E.M."/>
            <person name="Hu Y."/>
            <person name="Antoshechkin I."/>
            <person name="Miller M.M."/>
            <person name="Sternberg P.W."/>
            <person name="Aroian R.V."/>
        </authorList>
    </citation>
    <scope>NUCLEOTIDE SEQUENCE</scope>
    <source>
        <strain evidence="13">HY135</strain>
    </source>
</reference>
<organism evidence="12 13">
    <name type="scientific">Ancylostoma ceylanicum</name>
    <dbReference type="NCBI Taxonomy" id="53326"/>
    <lineage>
        <taxon>Eukaryota</taxon>
        <taxon>Metazoa</taxon>
        <taxon>Ecdysozoa</taxon>
        <taxon>Nematoda</taxon>
        <taxon>Chromadorea</taxon>
        <taxon>Rhabditida</taxon>
        <taxon>Rhabditina</taxon>
        <taxon>Rhabditomorpha</taxon>
        <taxon>Strongyloidea</taxon>
        <taxon>Ancylostomatidae</taxon>
        <taxon>Ancylostomatinae</taxon>
        <taxon>Ancylostoma</taxon>
    </lineage>
</organism>
<keyword evidence="10 11" id="KW-0275">Fatty acid biosynthesis</keyword>
<evidence type="ECO:0000313" key="12">
    <source>
        <dbReference type="EMBL" id="EYC25998.1"/>
    </source>
</evidence>
<accession>A0A016VGX5</accession>